<dbReference type="PANTHER" id="PTHR23416:SF23">
    <property type="entry name" value="ACETYLTRANSFERASE C18B11.09C-RELATED"/>
    <property type="match status" value="1"/>
</dbReference>
<proteinExistence type="inferred from homology"/>
<accession>A0A4R0N9E7</accession>
<dbReference type="SUPFAM" id="SSF51161">
    <property type="entry name" value="Trimeric LpxA-like enzymes"/>
    <property type="match status" value="1"/>
</dbReference>
<dbReference type="InterPro" id="IPR051159">
    <property type="entry name" value="Hexapeptide_acetyltransf"/>
</dbReference>
<dbReference type="GO" id="GO:0008374">
    <property type="term" value="F:O-acyltransferase activity"/>
    <property type="evidence" value="ECO:0007669"/>
    <property type="project" value="TreeGrafter"/>
</dbReference>
<organism evidence="4 5">
    <name type="scientific">Pedobacter psychroterrae</name>
    <dbReference type="NCBI Taxonomy" id="2530453"/>
    <lineage>
        <taxon>Bacteria</taxon>
        <taxon>Pseudomonadati</taxon>
        <taxon>Bacteroidota</taxon>
        <taxon>Sphingobacteriia</taxon>
        <taxon>Sphingobacteriales</taxon>
        <taxon>Sphingobacteriaceae</taxon>
        <taxon>Pedobacter</taxon>
    </lineage>
</organism>
<evidence type="ECO:0000256" key="2">
    <source>
        <dbReference type="ARBA" id="ARBA00022679"/>
    </source>
</evidence>
<keyword evidence="4" id="KW-0012">Acyltransferase</keyword>
<sequence>MKLKLSIIYSWIVRMATIWLPDIPVFMRFRGFLYSFMMKQCGRDFQVPSTVIINSLSGLVVGDHVGMGHRVVIIATDLEIGDEAMIGPNCVISGGNHTFYKTSYRNGPHVPKPIKIKAGSWIAGNCSVTAGSILPERSVLAAGSVLTKAFKQPDCIYSGSPAKFIVETHNDVLPC</sequence>
<keyword evidence="5" id="KW-1185">Reference proteome</keyword>
<dbReference type="AlphaFoldDB" id="A0A4R0N9E7"/>
<dbReference type="GO" id="GO:0005829">
    <property type="term" value="C:cytosol"/>
    <property type="evidence" value="ECO:0007669"/>
    <property type="project" value="TreeGrafter"/>
</dbReference>
<dbReference type="PANTHER" id="PTHR23416">
    <property type="entry name" value="SIALIC ACID SYNTHASE-RELATED"/>
    <property type="match status" value="1"/>
</dbReference>
<reference evidence="4 5" key="1">
    <citation type="submission" date="2019-02" db="EMBL/GenBank/DDBJ databases">
        <title>Pedobacter sp. RP-1-14 sp. nov., isolated from Arctic soil.</title>
        <authorList>
            <person name="Dahal R.H."/>
        </authorList>
    </citation>
    <scope>NUCLEOTIDE SEQUENCE [LARGE SCALE GENOMIC DNA]</scope>
    <source>
        <strain evidence="4 5">RP-1-14</strain>
    </source>
</reference>
<dbReference type="Proteomes" id="UP000293347">
    <property type="component" value="Unassembled WGS sequence"/>
</dbReference>
<dbReference type="Gene3D" id="2.160.10.10">
    <property type="entry name" value="Hexapeptide repeat proteins"/>
    <property type="match status" value="1"/>
</dbReference>
<evidence type="ECO:0000256" key="1">
    <source>
        <dbReference type="ARBA" id="ARBA00007274"/>
    </source>
</evidence>
<evidence type="ECO:0000313" key="4">
    <source>
        <dbReference type="EMBL" id="TCC96818.1"/>
    </source>
</evidence>
<keyword evidence="3" id="KW-0472">Membrane</keyword>
<dbReference type="RefSeq" id="WP_131598052.1">
    <property type="nucleotide sequence ID" value="NZ_SJSL01000010.1"/>
</dbReference>
<evidence type="ECO:0000313" key="5">
    <source>
        <dbReference type="Proteomes" id="UP000293347"/>
    </source>
</evidence>
<comment type="similarity">
    <text evidence="1">Belongs to the transferase hexapeptide repeat family.</text>
</comment>
<name>A0A4R0N9E7_9SPHI</name>
<gene>
    <name evidence="4" type="ORF">EZ437_20750</name>
</gene>
<keyword evidence="3" id="KW-0812">Transmembrane</keyword>
<dbReference type="EMBL" id="SJSL01000010">
    <property type="protein sequence ID" value="TCC96818.1"/>
    <property type="molecule type" value="Genomic_DNA"/>
</dbReference>
<dbReference type="CDD" id="cd04647">
    <property type="entry name" value="LbH_MAT_like"/>
    <property type="match status" value="1"/>
</dbReference>
<dbReference type="InterPro" id="IPR011004">
    <property type="entry name" value="Trimer_LpxA-like_sf"/>
</dbReference>
<comment type="caution">
    <text evidence="4">The sequence shown here is derived from an EMBL/GenBank/DDBJ whole genome shotgun (WGS) entry which is preliminary data.</text>
</comment>
<dbReference type="OrthoDB" id="9814490at2"/>
<keyword evidence="2 4" id="KW-0808">Transferase</keyword>
<protein>
    <submittedName>
        <fullName evidence="4">Acyltransferase</fullName>
    </submittedName>
</protein>
<keyword evidence="3" id="KW-1133">Transmembrane helix</keyword>
<feature type="transmembrane region" description="Helical" evidence="3">
    <location>
        <begin position="6"/>
        <end position="29"/>
    </location>
</feature>
<evidence type="ECO:0000256" key="3">
    <source>
        <dbReference type="SAM" id="Phobius"/>
    </source>
</evidence>